<accession>A0A6L9MIT5</accession>
<dbReference type="AlphaFoldDB" id="A0A6L9MIT5"/>
<dbReference type="EMBL" id="JAAAMJ010000010">
    <property type="protein sequence ID" value="NDV87735.1"/>
    <property type="molecule type" value="Genomic_DNA"/>
</dbReference>
<comment type="similarity">
    <text evidence="1">Belongs to the AB hydrolase superfamily. AB hydrolase 2 family.</text>
</comment>
<gene>
    <name evidence="4" type="ORF">GTW51_13595</name>
</gene>
<evidence type="ECO:0000256" key="2">
    <source>
        <dbReference type="ARBA" id="ARBA00022801"/>
    </source>
</evidence>
<sequence>MTNDMFAARLRLLTAGVSLATAKLAVVCLHGRGGSAEDILGLGQALGEDGIAYLAPQADGGAWYPRPFMEPIAANEPSLSAALGRVDEILDGLAAQGVGPERLVLAGFSQGACLSAEFLARNPGRVGALLGFSGGLIGPSVADRETPADLTGMPVFLGCSERDPFIPATRVRETAEHLQKRGANVTAKLYPGNAHTINQDQIDEGRALLAKLAG</sequence>
<evidence type="ECO:0000256" key="1">
    <source>
        <dbReference type="ARBA" id="ARBA00006499"/>
    </source>
</evidence>
<dbReference type="Proteomes" id="UP000476332">
    <property type="component" value="Unassembled WGS sequence"/>
</dbReference>
<comment type="caution">
    <text evidence="4">The sequence shown here is derived from an EMBL/GenBank/DDBJ whole genome shotgun (WGS) entry which is preliminary data.</text>
</comment>
<dbReference type="PANTHER" id="PTHR10655">
    <property type="entry name" value="LYSOPHOSPHOLIPASE-RELATED"/>
    <property type="match status" value="1"/>
</dbReference>
<feature type="domain" description="Phospholipase/carboxylesterase/thioesterase" evidence="3">
    <location>
        <begin position="60"/>
        <end position="203"/>
    </location>
</feature>
<dbReference type="SUPFAM" id="SSF53474">
    <property type="entry name" value="alpha/beta-Hydrolases"/>
    <property type="match status" value="1"/>
</dbReference>
<dbReference type="GO" id="GO:0016787">
    <property type="term" value="F:hydrolase activity"/>
    <property type="evidence" value="ECO:0007669"/>
    <property type="project" value="UniProtKB-KW"/>
</dbReference>
<organism evidence="4 5">
    <name type="scientific">Aurantimonas aggregata</name>
    <dbReference type="NCBI Taxonomy" id="2047720"/>
    <lineage>
        <taxon>Bacteria</taxon>
        <taxon>Pseudomonadati</taxon>
        <taxon>Pseudomonadota</taxon>
        <taxon>Alphaproteobacteria</taxon>
        <taxon>Hyphomicrobiales</taxon>
        <taxon>Aurantimonadaceae</taxon>
        <taxon>Aurantimonas</taxon>
    </lineage>
</organism>
<dbReference type="InterPro" id="IPR050565">
    <property type="entry name" value="LYPA1-2/EST-like"/>
</dbReference>
<dbReference type="InterPro" id="IPR003140">
    <property type="entry name" value="PLipase/COase/thioEstase"/>
</dbReference>
<name>A0A6L9MIT5_9HYPH</name>
<evidence type="ECO:0000313" key="4">
    <source>
        <dbReference type="EMBL" id="NDV87735.1"/>
    </source>
</evidence>
<keyword evidence="2" id="KW-0378">Hydrolase</keyword>
<reference evidence="4 5" key="1">
    <citation type="submission" date="2020-01" db="EMBL/GenBank/DDBJ databases">
        <title>Genomes of bacteria type strains.</title>
        <authorList>
            <person name="Chen J."/>
            <person name="Zhu S."/>
            <person name="Chen J."/>
        </authorList>
    </citation>
    <scope>NUCLEOTIDE SEQUENCE [LARGE SCALE GENOMIC DNA]</scope>
    <source>
        <strain evidence="4 5">KCTC 52919</strain>
    </source>
</reference>
<evidence type="ECO:0000313" key="5">
    <source>
        <dbReference type="Proteomes" id="UP000476332"/>
    </source>
</evidence>
<protein>
    <submittedName>
        <fullName evidence="4">Phospholipase</fullName>
    </submittedName>
</protein>
<dbReference type="Pfam" id="PF02230">
    <property type="entry name" value="Abhydrolase_2"/>
    <property type="match status" value="1"/>
</dbReference>
<dbReference type="InterPro" id="IPR029058">
    <property type="entry name" value="AB_hydrolase_fold"/>
</dbReference>
<dbReference type="RefSeq" id="WP_163044487.1">
    <property type="nucleotide sequence ID" value="NZ_JAAAMJ010000010.1"/>
</dbReference>
<dbReference type="Gene3D" id="3.40.50.1820">
    <property type="entry name" value="alpha/beta hydrolase"/>
    <property type="match status" value="1"/>
</dbReference>
<dbReference type="PANTHER" id="PTHR10655:SF17">
    <property type="entry name" value="LYSOPHOSPHOLIPASE-LIKE PROTEIN 1"/>
    <property type="match status" value="1"/>
</dbReference>
<keyword evidence="5" id="KW-1185">Reference proteome</keyword>
<proteinExistence type="inferred from homology"/>
<evidence type="ECO:0000259" key="3">
    <source>
        <dbReference type="Pfam" id="PF02230"/>
    </source>
</evidence>